<evidence type="ECO:0000313" key="1">
    <source>
        <dbReference type="EMBL" id="QBB70087.1"/>
    </source>
</evidence>
<dbReference type="InterPro" id="IPR011330">
    <property type="entry name" value="Glyco_hydro/deAcase_b/a-brl"/>
</dbReference>
<keyword evidence="2" id="KW-1185">Reference proteome</keyword>
<dbReference type="Proteomes" id="UP000291562">
    <property type="component" value="Chromosome"/>
</dbReference>
<name>A0A411HI63_9GAMM</name>
<protein>
    <submittedName>
        <fullName evidence="1">DUF2334 domain-containing protein</fullName>
    </submittedName>
</protein>
<dbReference type="KEGG" id="xbc:ELE36_06755"/>
<dbReference type="GO" id="GO:0005975">
    <property type="term" value="P:carbohydrate metabolic process"/>
    <property type="evidence" value="ECO:0007669"/>
    <property type="project" value="InterPro"/>
</dbReference>
<dbReference type="EMBL" id="CP035704">
    <property type="protein sequence ID" value="QBB70087.1"/>
    <property type="molecule type" value="Genomic_DNA"/>
</dbReference>
<dbReference type="SUPFAM" id="SSF88713">
    <property type="entry name" value="Glycoside hydrolase/deacetylase"/>
    <property type="match status" value="1"/>
</dbReference>
<sequence>MLCAPASSARRAGVAPGASEMNATKHLCIVLHDVAPATWPACRRLLDMLASLGDPSVTLLVVPDFHGSGRIDAAPDFFRSVDALAARDAEIALHGYFHRDDAPPPRSPGAWLRRRVLTAGEGEFATLDRDAAACRIRDGQCMLSRLGWNITGFVPPAWLASRGTHEALCATDLRYTSTHTALITLPDQRRIAAPCLTASTRSAWRRVASRIWLRTMSSIWAKAPLLRIGLHPDDASHPEIMVCWRKLIGALLQDRVALTKSQAIAHYQCAALARC</sequence>
<gene>
    <name evidence="1" type="ORF">ELE36_06755</name>
</gene>
<accession>A0A411HI63</accession>
<proteinExistence type="predicted"/>
<dbReference type="CDD" id="cd11374">
    <property type="entry name" value="CE4_u10"/>
    <property type="match status" value="1"/>
</dbReference>
<reference evidence="1 2" key="1">
    <citation type="submission" date="2019-01" db="EMBL/GenBank/DDBJ databases">
        <title>Pseudolysobacter antarctica gen. nov., sp. nov., isolated from Fildes Peninsula, Antarctica.</title>
        <authorList>
            <person name="Wei Z."/>
            <person name="Peng F."/>
        </authorList>
    </citation>
    <scope>NUCLEOTIDE SEQUENCE [LARGE SCALE GENOMIC DNA]</scope>
    <source>
        <strain evidence="1 2">AQ6-296</strain>
    </source>
</reference>
<dbReference type="AlphaFoldDB" id="A0A411HI63"/>
<evidence type="ECO:0000313" key="2">
    <source>
        <dbReference type="Proteomes" id="UP000291562"/>
    </source>
</evidence>
<dbReference type="Pfam" id="PF10096">
    <property type="entry name" value="DUF2334"/>
    <property type="match status" value="1"/>
</dbReference>
<organism evidence="1 2">
    <name type="scientific">Pseudolysobacter antarcticus</name>
    <dbReference type="NCBI Taxonomy" id="2511995"/>
    <lineage>
        <taxon>Bacteria</taxon>
        <taxon>Pseudomonadati</taxon>
        <taxon>Pseudomonadota</taxon>
        <taxon>Gammaproteobacteria</taxon>
        <taxon>Lysobacterales</taxon>
        <taxon>Rhodanobacteraceae</taxon>
        <taxon>Pseudolysobacter</taxon>
    </lineage>
</organism>
<dbReference type="OrthoDB" id="9793440at2"/>
<dbReference type="InterPro" id="IPR018763">
    <property type="entry name" value="DUF2334"/>
</dbReference>
<dbReference type="Gene3D" id="3.20.20.370">
    <property type="entry name" value="Glycoside hydrolase/deacetylase"/>
    <property type="match status" value="1"/>
</dbReference>